<dbReference type="InterPro" id="IPR036390">
    <property type="entry name" value="WH_DNA-bd_sf"/>
</dbReference>
<dbReference type="PROSITE" id="PS50949">
    <property type="entry name" value="HTH_GNTR"/>
    <property type="match status" value="1"/>
</dbReference>
<dbReference type="InterPro" id="IPR000524">
    <property type="entry name" value="Tscrpt_reg_HTH_GntR"/>
</dbReference>
<name>A0A211ZKV8_9PROT</name>
<dbReference type="InterPro" id="IPR036388">
    <property type="entry name" value="WH-like_DNA-bd_sf"/>
</dbReference>
<dbReference type="STRING" id="1122125.GCA_000423185_06095"/>
<dbReference type="InterPro" id="IPR050679">
    <property type="entry name" value="Bact_HTH_transcr_reg"/>
</dbReference>
<evidence type="ECO:0000256" key="2">
    <source>
        <dbReference type="ARBA" id="ARBA00023125"/>
    </source>
</evidence>
<feature type="domain" description="HTH gntR-type" evidence="4">
    <location>
        <begin position="11"/>
        <end position="79"/>
    </location>
</feature>
<dbReference type="InterPro" id="IPR028978">
    <property type="entry name" value="Chorismate_lyase_/UTRA_dom_sf"/>
</dbReference>
<dbReference type="OrthoDB" id="7173258at2"/>
<keyword evidence="2" id="KW-0238">DNA-binding</keyword>
<evidence type="ECO:0000313" key="5">
    <source>
        <dbReference type="EMBL" id="OWJ65911.1"/>
    </source>
</evidence>
<dbReference type="GO" id="GO:0045892">
    <property type="term" value="P:negative regulation of DNA-templated transcription"/>
    <property type="evidence" value="ECO:0007669"/>
    <property type="project" value="TreeGrafter"/>
</dbReference>
<dbReference type="PANTHER" id="PTHR44846:SF1">
    <property type="entry name" value="MANNOSYL-D-GLYCERATE TRANSPORT_METABOLISM SYSTEM REPRESSOR MNGR-RELATED"/>
    <property type="match status" value="1"/>
</dbReference>
<dbReference type="Gene3D" id="1.10.10.10">
    <property type="entry name" value="Winged helix-like DNA-binding domain superfamily/Winged helix DNA-binding domain"/>
    <property type="match status" value="1"/>
</dbReference>
<organism evidence="5 6">
    <name type="scientific">Inquilinus limosus</name>
    <dbReference type="NCBI Taxonomy" id="171674"/>
    <lineage>
        <taxon>Bacteria</taxon>
        <taxon>Pseudomonadati</taxon>
        <taxon>Pseudomonadota</taxon>
        <taxon>Alphaproteobacteria</taxon>
        <taxon>Rhodospirillales</taxon>
        <taxon>Rhodospirillaceae</taxon>
        <taxon>Inquilinus</taxon>
    </lineage>
</organism>
<dbReference type="Gene3D" id="3.40.1410.10">
    <property type="entry name" value="Chorismate lyase-like"/>
    <property type="match status" value="1"/>
</dbReference>
<evidence type="ECO:0000313" key="6">
    <source>
        <dbReference type="Proteomes" id="UP000196655"/>
    </source>
</evidence>
<comment type="caution">
    <text evidence="5">The sequence shown here is derived from an EMBL/GenBank/DDBJ whole genome shotgun (WGS) entry which is preliminary data.</text>
</comment>
<dbReference type="GO" id="GO:0003700">
    <property type="term" value="F:DNA-binding transcription factor activity"/>
    <property type="evidence" value="ECO:0007669"/>
    <property type="project" value="InterPro"/>
</dbReference>
<dbReference type="RefSeq" id="WP_088152202.1">
    <property type="nucleotide sequence ID" value="NZ_NHON01000030.1"/>
</dbReference>
<dbReference type="InterPro" id="IPR011663">
    <property type="entry name" value="UTRA"/>
</dbReference>
<evidence type="ECO:0000256" key="1">
    <source>
        <dbReference type="ARBA" id="ARBA00023015"/>
    </source>
</evidence>
<dbReference type="PANTHER" id="PTHR44846">
    <property type="entry name" value="MANNOSYL-D-GLYCERATE TRANSPORT/METABOLISM SYSTEM REPRESSOR MNGR-RELATED"/>
    <property type="match status" value="1"/>
</dbReference>
<dbReference type="SUPFAM" id="SSF64288">
    <property type="entry name" value="Chorismate lyase-like"/>
    <property type="match status" value="1"/>
</dbReference>
<dbReference type="GO" id="GO:0003677">
    <property type="term" value="F:DNA binding"/>
    <property type="evidence" value="ECO:0007669"/>
    <property type="project" value="UniProtKB-KW"/>
</dbReference>
<keyword evidence="6" id="KW-1185">Reference proteome</keyword>
<reference evidence="6" key="1">
    <citation type="submission" date="2017-05" db="EMBL/GenBank/DDBJ databases">
        <authorList>
            <person name="Macchi M."/>
            <person name="Festa S."/>
            <person name="Coppotelli B.M."/>
            <person name="Morelli I.S."/>
        </authorList>
    </citation>
    <scope>NUCLEOTIDE SEQUENCE [LARGE SCALE GENOMIC DNA]</scope>
    <source>
        <strain evidence="6">I</strain>
    </source>
</reference>
<accession>A0A211ZKV8</accession>
<dbReference type="SMART" id="SM00866">
    <property type="entry name" value="UTRA"/>
    <property type="match status" value="1"/>
</dbReference>
<dbReference type="FunFam" id="1.10.10.10:FF:000079">
    <property type="entry name" value="GntR family transcriptional regulator"/>
    <property type="match status" value="1"/>
</dbReference>
<evidence type="ECO:0000259" key="4">
    <source>
        <dbReference type="PROSITE" id="PS50949"/>
    </source>
</evidence>
<protein>
    <recommendedName>
        <fullName evidence="4">HTH gntR-type domain-containing protein</fullName>
    </recommendedName>
</protein>
<dbReference type="EMBL" id="NHON01000030">
    <property type="protein sequence ID" value="OWJ65911.1"/>
    <property type="molecule type" value="Genomic_DNA"/>
</dbReference>
<dbReference type="SUPFAM" id="SSF46785">
    <property type="entry name" value="Winged helix' DNA-binding domain"/>
    <property type="match status" value="1"/>
</dbReference>
<dbReference type="SMART" id="SM00345">
    <property type="entry name" value="HTH_GNTR"/>
    <property type="match status" value="1"/>
</dbReference>
<evidence type="ECO:0000256" key="3">
    <source>
        <dbReference type="ARBA" id="ARBA00023163"/>
    </source>
</evidence>
<gene>
    <name evidence="5" type="ORF">BWR60_16940</name>
</gene>
<dbReference type="AlphaFoldDB" id="A0A211ZKV8"/>
<dbReference type="Pfam" id="PF07702">
    <property type="entry name" value="UTRA"/>
    <property type="match status" value="1"/>
</dbReference>
<dbReference type="PRINTS" id="PR00035">
    <property type="entry name" value="HTHGNTR"/>
</dbReference>
<dbReference type="Proteomes" id="UP000196655">
    <property type="component" value="Unassembled WGS sequence"/>
</dbReference>
<dbReference type="CDD" id="cd07377">
    <property type="entry name" value="WHTH_GntR"/>
    <property type="match status" value="1"/>
</dbReference>
<dbReference type="Pfam" id="PF00392">
    <property type="entry name" value="GntR"/>
    <property type="match status" value="1"/>
</dbReference>
<sequence length="251" mass="27702">MTDLQPTATDKPIYQQIAEDLADRIRTGAFAVGDRLPSERDLADQLGISRMTVRQAFKSLTDDGLIESRIGRGCFVARPKVDQRLQRLSGFSEDMARLGRRAAAVILRQAVLPATGEAREALGVAEGAPLVLLERVRLADAVPMAFEVTWLPEALVPGILDRNDFRTASLYEVMRRDYGLVPWQAEQTVEADLPDAVTAGALDIPRSAPVLVFTRRTADADGHVIEFVRSAYRGDRYKMRARLSPPDSTDP</sequence>
<keyword evidence="3" id="KW-0804">Transcription</keyword>
<proteinExistence type="predicted"/>
<keyword evidence="1" id="KW-0805">Transcription regulation</keyword>